<dbReference type="RefSeq" id="WP_114843368.1">
    <property type="nucleotide sequence ID" value="NZ_CP031220.1"/>
</dbReference>
<evidence type="ECO:0000313" key="2">
    <source>
        <dbReference type="Proteomes" id="UP000290092"/>
    </source>
</evidence>
<proteinExistence type="predicted"/>
<dbReference type="EMBL" id="NXID01000066">
    <property type="protein sequence ID" value="RXK12977.1"/>
    <property type="molecule type" value="Genomic_DNA"/>
</dbReference>
<dbReference type="KEGG" id="amyt:AMYT_a0163"/>
<organism evidence="1 2">
    <name type="scientific">Malaciobacter mytili LMG 24559</name>
    <dbReference type="NCBI Taxonomy" id="1032238"/>
    <lineage>
        <taxon>Bacteria</taxon>
        <taxon>Pseudomonadati</taxon>
        <taxon>Campylobacterota</taxon>
        <taxon>Epsilonproteobacteria</taxon>
        <taxon>Campylobacterales</taxon>
        <taxon>Arcobacteraceae</taxon>
        <taxon>Malaciobacter</taxon>
    </lineage>
</organism>
<evidence type="ECO:0000313" key="1">
    <source>
        <dbReference type="EMBL" id="RXK12977.1"/>
    </source>
</evidence>
<name>A0AAX2AEJ5_9BACT</name>
<protein>
    <submittedName>
        <fullName evidence="1">Uncharacterized protein</fullName>
    </submittedName>
</protein>
<accession>A0AAX2AEJ5</accession>
<sequence length="98" mass="11332">MKINWVISKDNKKALLNNGDLEVLIKEIDLEKEEPTKQEISNRFNTMCGFIKIESNRAYDCIIVQNNIKNILDELDIETASKLIPKLFSSLGDIYEEK</sequence>
<keyword evidence="2" id="KW-1185">Reference proteome</keyword>
<dbReference type="AlphaFoldDB" id="A0AAX2AEJ5"/>
<comment type="caution">
    <text evidence="1">The sequence shown here is derived from an EMBL/GenBank/DDBJ whole genome shotgun (WGS) entry which is preliminary data.</text>
</comment>
<gene>
    <name evidence="1" type="ORF">CP985_13560</name>
</gene>
<reference evidence="1 2" key="1">
    <citation type="submission" date="2017-09" db="EMBL/GenBank/DDBJ databases">
        <title>Genomics of the genus Arcobacter.</title>
        <authorList>
            <person name="Perez-Cataluna A."/>
            <person name="Figueras M.J."/>
            <person name="Salas-Masso N."/>
        </authorList>
    </citation>
    <scope>NUCLEOTIDE SEQUENCE [LARGE SCALE GENOMIC DNA]</scope>
    <source>
        <strain evidence="1 2">CECT 7386</strain>
    </source>
</reference>
<dbReference type="Proteomes" id="UP000290092">
    <property type="component" value="Unassembled WGS sequence"/>
</dbReference>